<keyword evidence="2" id="KW-1185">Reference proteome</keyword>
<protein>
    <submittedName>
        <fullName evidence="1">Uncharacterized protein</fullName>
    </submittedName>
</protein>
<evidence type="ECO:0000313" key="2">
    <source>
        <dbReference type="Proteomes" id="UP000188388"/>
    </source>
</evidence>
<reference evidence="2" key="1">
    <citation type="submission" date="2017-01" db="EMBL/GenBank/DDBJ databases">
        <authorList>
            <person name="Brunel B."/>
        </authorList>
    </citation>
    <scope>NUCLEOTIDE SEQUENCE [LARGE SCALE GENOMIC DNA]</scope>
</reference>
<accession>A0A1R3V6N2</accession>
<name>A0A1R3V6N2_9HYPH</name>
<organism evidence="1 2">
    <name type="scientific">Mesorhizobium prunaredense</name>
    <dbReference type="NCBI Taxonomy" id="1631249"/>
    <lineage>
        <taxon>Bacteria</taxon>
        <taxon>Pseudomonadati</taxon>
        <taxon>Pseudomonadota</taxon>
        <taxon>Alphaproteobacteria</taxon>
        <taxon>Hyphomicrobiales</taxon>
        <taxon>Phyllobacteriaceae</taxon>
        <taxon>Mesorhizobium</taxon>
    </lineage>
</organism>
<sequence length="47" mass="4690">MRALVVGEKGLQGTDAGSGGYECGLKSQQLASESKAAGFIEAASNTT</sequence>
<dbReference type="Proteomes" id="UP000188388">
    <property type="component" value="Unassembled WGS sequence"/>
</dbReference>
<dbReference type="AlphaFoldDB" id="A0A1R3V6N2"/>
<evidence type="ECO:0000313" key="1">
    <source>
        <dbReference type="EMBL" id="SIT55548.1"/>
    </source>
</evidence>
<dbReference type="EMBL" id="FTPD01000015">
    <property type="protein sequence ID" value="SIT55548.1"/>
    <property type="molecule type" value="Genomic_DNA"/>
</dbReference>
<gene>
    <name evidence="1" type="ORF">BQ8794_220112</name>
</gene>
<proteinExistence type="predicted"/>